<dbReference type="STRING" id="579138.Zymop_0535"/>
<evidence type="ECO:0000256" key="6">
    <source>
        <dbReference type="ARBA" id="ARBA00045885"/>
    </source>
</evidence>
<dbReference type="SUPFAM" id="SSF53474">
    <property type="entry name" value="alpha/beta-Hydrolases"/>
    <property type="match status" value="1"/>
</dbReference>
<dbReference type="InterPro" id="IPR011042">
    <property type="entry name" value="6-blade_b-propeller_TolB-like"/>
</dbReference>
<organism evidence="9 10">
    <name type="scientific">Zymomonas mobilis subsp. pomaceae (strain ATCC 29192 / DSM 22645 / JCM 10191 / CCUG 17912 / NBRC 13757 / NCIMB 11200 / NRRL B-4491 / Barker I)</name>
    <dbReference type="NCBI Taxonomy" id="579138"/>
    <lineage>
        <taxon>Bacteria</taxon>
        <taxon>Pseudomonadati</taxon>
        <taxon>Pseudomonadota</taxon>
        <taxon>Alphaproteobacteria</taxon>
        <taxon>Sphingomonadales</taxon>
        <taxon>Zymomonadaceae</taxon>
        <taxon>Zymomonas</taxon>
    </lineage>
</organism>
<dbReference type="InterPro" id="IPR029058">
    <property type="entry name" value="AB_hydrolase_fold"/>
</dbReference>
<dbReference type="HOGENOM" id="CLU_395743_0_0_5"/>
<evidence type="ECO:0000259" key="8">
    <source>
        <dbReference type="Pfam" id="PF00930"/>
    </source>
</evidence>
<keyword evidence="3" id="KW-0007">Acetylation</keyword>
<reference evidence="9 10" key="1">
    <citation type="journal article" date="2011" name="J. Bacteriol.">
        <title>Genome sequence of the ethanol-producing Zymomonas mobilis subsp. pomaceae lectotype strain ATCC 29192.</title>
        <authorList>
            <person name="Kouvelis V.N."/>
            <person name="Davenport K.W."/>
            <person name="Brettin T.S."/>
            <person name="Bruce D."/>
            <person name="Detter C."/>
            <person name="Han C.S."/>
            <person name="Nolan M."/>
            <person name="Tapia R."/>
            <person name="Damoulaki A."/>
            <person name="Kyrpides N.C."/>
            <person name="Typas M.A."/>
            <person name="Pappas K.M."/>
        </authorList>
    </citation>
    <scope>NUCLEOTIDE SEQUENCE [LARGE SCALE GENOMIC DNA]</scope>
    <source>
        <strain evidence="10">ATCC 29192 / DSM 22645 / JCM 10191 / CCUG 17912 / NBRC 13757 / NCIMB 11200 / NRRL B-4491 / Barker I</strain>
    </source>
</reference>
<dbReference type="Gene3D" id="2.120.10.30">
    <property type="entry name" value="TolB, C-terminal domain"/>
    <property type="match status" value="1"/>
</dbReference>
<evidence type="ECO:0000256" key="2">
    <source>
        <dbReference type="ARBA" id="ARBA00022801"/>
    </source>
</evidence>
<dbReference type="Pfam" id="PF07676">
    <property type="entry name" value="PD40"/>
    <property type="match status" value="3"/>
</dbReference>
<dbReference type="GO" id="GO:0008239">
    <property type="term" value="F:dipeptidyl-peptidase activity"/>
    <property type="evidence" value="ECO:0007669"/>
    <property type="project" value="TreeGrafter"/>
</dbReference>
<dbReference type="eggNOG" id="COG1506">
    <property type="taxonomic scope" value="Bacteria"/>
</dbReference>
<dbReference type="Pfam" id="PF00326">
    <property type="entry name" value="Peptidase_S9"/>
    <property type="match status" value="1"/>
</dbReference>
<dbReference type="eggNOG" id="COG0823">
    <property type="taxonomic scope" value="Bacteria"/>
</dbReference>
<gene>
    <name evidence="9" type="ordered locus">Zymop_0535</name>
</gene>
<evidence type="ECO:0000256" key="1">
    <source>
        <dbReference type="ARBA" id="ARBA00022670"/>
    </source>
</evidence>
<evidence type="ECO:0000256" key="4">
    <source>
        <dbReference type="ARBA" id="ARBA00032284"/>
    </source>
</evidence>
<proteinExistence type="predicted"/>
<comment type="function">
    <text evidence="6">This enzyme catalyzes the hydrolysis of the N-terminal peptide bond of an N-acetylated peptide to generate an N-acetylated amino acid and a peptide with a free N-terminus. It preferentially cleaves off Ac-Ala, Ac-Met and Ac-Ser. Also, involved in the degradation of oxidized and glycated proteins.</text>
</comment>
<keyword evidence="2" id="KW-0378">Hydrolase</keyword>
<dbReference type="InterPro" id="IPR001375">
    <property type="entry name" value="Peptidase_S9_cat"/>
</dbReference>
<feature type="domain" description="Dipeptidylpeptidase IV N-terminal" evidence="8">
    <location>
        <begin position="324"/>
        <end position="429"/>
    </location>
</feature>
<dbReference type="Gene3D" id="2.140.10.30">
    <property type="entry name" value="Dipeptidylpeptidase IV, N-terminal domain"/>
    <property type="match status" value="1"/>
</dbReference>
<evidence type="ECO:0000313" key="9">
    <source>
        <dbReference type="EMBL" id="AEI37437.1"/>
    </source>
</evidence>
<dbReference type="InterPro" id="IPR011659">
    <property type="entry name" value="WD40"/>
</dbReference>
<dbReference type="AlphaFoldDB" id="F8EVW0"/>
<evidence type="ECO:0000313" key="10">
    <source>
        <dbReference type="Proteomes" id="UP000000491"/>
    </source>
</evidence>
<dbReference type="InterPro" id="IPR002471">
    <property type="entry name" value="Pept_S9_AS"/>
</dbReference>
<dbReference type="InterPro" id="IPR050278">
    <property type="entry name" value="Serine_Prot_S9B/DPPIV"/>
</dbReference>
<dbReference type="Gene3D" id="3.40.50.1820">
    <property type="entry name" value="alpha/beta hydrolase"/>
    <property type="match status" value="1"/>
</dbReference>
<dbReference type="PANTHER" id="PTHR11731:SF193">
    <property type="entry name" value="DIPEPTIDYL PEPTIDASE 9"/>
    <property type="match status" value="1"/>
</dbReference>
<dbReference type="PROSITE" id="PS00708">
    <property type="entry name" value="PRO_ENDOPEP_SER"/>
    <property type="match status" value="1"/>
</dbReference>
<dbReference type="InterPro" id="IPR002469">
    <property type="entry name" value="Peptidase_S9B_N"/>
</dbReference>
<dbReference type="GO" id="GO:0006508">
    <property type="term" value="P:proteolysis"/>
    <property type="evidence" value="ECO:0007669"/>
    <property type="project" value="UniProtKB-KW"/>
</dbReference>
<dbReference type="Proteomes" id="UP000000491">
    <property type="component" value="Chromosome"/>
</dbReference>
<dbReference type="GO" id="GO:0004252">
    <property type="term" value="F:serine-type endopeptidase activity"/>
    <property type="evidence" value="ECO:0007669"/>
    <property type="project" value="InterPro"/>
</dbReference>
<name>F8EVW0_ZYMMT</name>
<keyword evidence="1" id="KW-0645">Protease</keyword>
<evidence type="ECO:0000256" key="5">
    <source>
        <dbReference type="ARBA" id="ARBA00032596"/>
    </source>
</evidence>
<dbReference type="PANTHER" id="PTHR11731">
    <property type="entry name" value="PROTEASE FAMILY S9B,C DIPEPTIDYL-PEPTIDASE IV-RELATED"/>
    <property type="match status" value="1"/>
</dbReference>
<sequence>MLLPLSSRPHQSFQFLGQNAFSLVFFLFLISISSVASCAEVTFTTSKQSPREANQTEDLDQLMAMPQYSQLTGAYRHEQWAFVRYQAGQHQLIISGADPHPSKLPLFSILAHYKKDDGQAIYNVRFSPDDRLLAYVRGGDPEFPDDPPPNPTFEPAPPQPTIHLVDLEQATEKTIAIGYQPVFSPDNSQLVYVSQDQLWQQSLKEASPPRKLLTVKGHIRSLSWSSDGKHLVFTDDRTDHSFIALYDLSMDKLTYLPSALGNDLFPVFSPDNKKVAFIRAYGLPPTPLTASISSQQSSGWWSIMIADLEKGSLTEQWKASSGRGNVYAGTRHQNLFWTDKNALIFPWEKDGWLHVYSLNLQSEEVRLLTRGDFEVEQFLVDNTQNRLIYTSNTENSDRYQLWERSLSSEKQQLLGDSRALAFQPVLAKDQLAALVSNIFEPPYPVRVEQKQFFSLVKEDKSELAKNIFSHPETVRFPAEDGKTVYAQFFPAHSPLKKQAYPTVIFIHGGPRRQMLAGFPALHYYENAYIFNQWLTTKGYNILSVNYRGGTGYGHDYREAPETGRQGASEYQDILGAAHYLQARKDVDSNHIALWGGSWGGYLTALALARNSDLFKVGIDFHGVHNMLRPPPDIFSPEEQAKAREDMWQSSPLSSLNKWHSPILLIHGDDDHNVPFYQSEELAKQLKIHAIRHEDISFPNERHGFLLHHHWLEAYHHSFIFLEHYLPVPADH</sequence>
<protein>
    <recommendedName>
        <fullName evidence="5">Acyl-peptide hydrolase</fullName>
    </recommendedName>
    <alternativeName>
        <fullName evidence="4">Acylaminoacyl-peptidase</fullName>
    </alternativeName>
</protein>
<evidence type="ECO:0000256" key="3">
    <source>
        <dbReference type="ARBA" id="ARBA00022990"/>
    </source>
</evidence>
<dbReference type="KEGG" id="zmp:Zymop_0535"/>
<dbReference type="SUPFAM" id="SSF82171">
    <property type="entry name" value="DPP6 N-terminal domain-like"/>
    <property type="match status" value="1"/>
</dbReference>
<feature type="domain" description="Peptidase S9 prolyl oligopeptidase catalytic" evidence="7">
    <location>
        <begin position="532"/>
        <end position="725"/>
    </location>
</feature>
<dbReference type="Pfam" id="PF00930">
    <property type="entry name" value="DPPIV_N"/>
    <property type="match status" value="1"/>
</dbReference>
<dbReference type="EMBL" id="CP002865">
    <property type="protein sequence ID" value="AEI37437.1"/>
    <property type="molecule type" value="Genomic_DNA"/>
</dbReference>
<accession>F8EVW0</accession>
<dbReference type="PATRIC" id="fig|579138.3.peg.565"/>
<evidence type="ECO:0000259" key="7">
    <source>
        <dbReference type="Pfam" id="PF00326"/>
    </source>
</evidence>